<evidence type="ECO:0000313" key="8">
    <source>
        <dbReference type="EMBL" id="OEK05369.1"/>
    </source>
</evidence>
<keyword evidence="6" id="KW-0472">Membrane</keyword>
<sequence>MKKFIYTVVLGLLVSGGVFAQRILTLEECIDIALKNNISIKTARNNAISAKAGFTQSKFNFLPSLNANASHNWSEGLQFDQTVGDLVNTTTLFGGGSLSAGVTLFDGFSNRLIMGQRKLEYQAALQTIESNIQATEASVINGFLSIISTKEQLKISNRTLELLNEQLQRQERIERAGTGSMEEVYNFRSLIAQQKLTIVNQSNTLATSELALIQLLLLDASEDYDFAGITVNDAELEVEIEEFNSVYDKSIAYSPGLKSANIALEASEKSLKRAKYSWMPSLDASASWGTNWSSNFVNVLETDAEGRPTRTEVTDWSTQFERNESKSASLNLRVPLFTRFANRTGIQQSKMQLLNAQLNVEQTKNTLTNQVQQAYLGLVNAKTAYAAAKESLVNLNTSFEFSKTRYESGTIDFVTYLQSLNNQIGGEFQLVQAKYGIMLRKLILDIFTGESRPAGSN</sequence>
<evidence type="ECO:0000256" key="4">
    <source>
        <dbReference type="ARBA" id="ARBA00022452"/>
    </source>
</evidence>
<dbReference type="Gene3D" id="1.20.1600.10">
    <property type="entry name" value="Outer membrane efflux proteins (OEP)"/>
    <property type="match status" value="1"/>
</dbReference>
<comment type="subcellular location">
    <subcellularLocation>
        <location evidence="1">Cell outer membrane</location>
    </subcellularLocation>
</comment>
<evidence type="ECO:0000256" key="6">
    <source>
        <dbReference type="ARBA" id="ARBA00023136"/>
    </source>
</evidence>
<dbReference type="PANTHER" id="PTHR30026">
    <property type="entry name" value="OUTER MEMBRANE PROTEIN TOLC"/>
    <property type="match status" value="1"/>
</dbReference>
<name>A0A1E5T1Y4_9BACT</name>
<dbReference type="GO" id="GO:0015288">
    <property type="term" value="F:porin activity"/>
    <property type="evidence" value="ECO:0007669"/>
    <property type="project" value="TreeGrafter"/>
</dbReference>
<dbReference type="EMBL" id="MDGQ01000005">
    <property type="protein sequence ID" value="OEK05369.1"/>
    <property type="molecule type" value="Genomic_DNA"/>
</dbReference>
<gene>
    <name evidence="8" type="ORF">BFP71_18435</name>
</gene>
<evidence type="ECO:0008006" key="10">
    <source>
        <dbReference type="Google" id="ProtNLM"/>
    </source>
</evidence>
<keyword evidence="5" id="KW-0812">Transmembrane</keyword>
<proteinExistence type="inferred from homology"/>
<dbReference type="Proteomes" id="UP000095552">
    <property type="component" value="Unassembled WGS sequence"/>
</dbReference>
<dbReference type="RefSeq" id="WP_069836873.1">
    <property type="nucleotide sequence ID" value="NZ_MDGQ01000005.1"/>
</dbReference>
<accession>A0A1E5T1Y4</accession>
<dbReference type="PANTHER" id="PTHR30026:SF20">
    <property type="entry name" value="OUTER MEMBRANE PROTEIN TOLC"/>
    <property type="match status" value="1"/>
</dbReference>
<dbReference type="STRING" id="1563681.BFP71_18435"/>
<keyword evidence="9" id="KW-1185">Reference proteome</keyword>
<dbReference type="GO" id="GO:1990281">
    <property type="term" value="C:efflux pump complex"/>
    <property type="evidence" value="ECO:0007669"/>
    <property type="project" value="TreeGrafter"/>
</dbReference>
<evidence type="ECO:0000256" key="3">
    <source>
        <dbReference type="ARBA" id="ARBA00022448"/>
    </source>
</evidence>
<reference evidence="8 9" key="1">
    <citation type="submission" date="2016-08" db="EMBL/GenBank/DDBJ databases">
        <title>Draft genome of Fabibacter sp. strain SK-8.</title>
        <authorList>
            <person name="Wong S.-K."/>
            <person name="Hamasaki K."/>
            <person name="Yoshizawa S."/>
        </authorList>
    </citation>
    <scope>NUCLEOTIDE SEQUENCE [LARGE SCALE GENOMIC DNA]</scope>
    <source>
        <strain evidence="8 9">SK-8</strain>
    </source>
</reference>
<keyword evidence="3" id="KW-0813">Transport</keyword>
<dbReference type="GO" id="GO:0015562">
    <property type="term" value="F:efflux transmembrane transporter activity"/>
    <property type="evidence" value="ECO:0007669"/>
    <property type="project" value="InterPro"/>
</dbReference>
<dbReference type="Pfam" id="PF02321">
    <property type="entry name" value="OEP"/>
    <property type="match status" value="2"/>
</dbReference>
<dbReference type="AlphaFoldDB" id="A0A1E5T1Y4"/>
<organism evidence="8 9">
    <name type="scientific">Roseivirga misakiensis</name>
    <dbReference type="NCBI Taxonomy" id="1563681"/>
    <lineage>
        <taxon>Bacteria</taxon>
        <taxon>Pseudomonadati</taxon>
        <taxon>Bacteroidota</taxon>
        <taxon>Cytophagia</taxon>
        <taxon>Cytophagales</taxon>
        <taxon>Roseivirgaceae</taxon>
        <taxon>Roseivirga</taxon>
    </lineage>
</organism>
<evidence type="ECO:0000313" key="9">
    <source>
        <dbReference type="Proteomes" id="UP000095552"/>
    </source>
</evidence>
<dbReference type="SUPFAM" id="SSF56954">
    <property type="entry name" value="Outer membrane efflux proteins (OEP)"/>
    <property type="match status" value="1"/>
</dbReference>
<dbReference type="OrthoDB" id="9811587at2"/>
<comment type="similarity">
    <text evidence="2">Belongs to the outer membrane factor (OMF) (TC 1.B.17) family.</text>
</comment>
<keyword evidence="7" id="KW-0998">Cell outer membrane</keyword>
<comment type="caution">
    <text evidence="8">The sequence shown here is derived from an EMBL/GenBank/DDBJ whole genome shotgun (WGS) entry which is preliminary data.</text>
</comment>
<dbReference type="InterPro" id="IPR003423">
    <property type="entry name" value="OMP_efflux"/>
</dbReference>
<evidence type="ECO:0000256" key="1">
    <source>
        <dbReference type="ARBA" id="ARBA00004442"/>
    </source>
</evidence>
<protein>
    <recommendedName>
        <fullName evidence="10">Transporter</fullName>
    </recommendedName>
</protein>
<dbReference type="GO" id="GO:0009279">
    <property type="term" value="C:cell outer membrane"/>
    <property type="evidence" value="ECO:0007669"/>
    <property type="project" value="UniProtKB-SubCell"/>
</dbReference>
<evidence type="ECO:0000256" key="2">
    <source>
        <dbReference type="ARBA" id="ARBA00007613"/>
    </source>
</evidence>
<keyword evidence="4" id="KW-1134">Transmembrane beta strand</keyword>
<dbReference type="InterPro" id="IPR051906">
    <property type="entry name" value="TolC-like"/>
</dbReference>
<evidence type="ECO:0000256" key="5">
    <source>
        <dbReference type="ARBA" id="ARBA00022692"/>
    </source>
</evidence>
<evidence type="ECO:0000256" key="7">
    <source>
        <dbReference type="ARBA" id="ARBA00023237"/>
    </source>
</evidence>